<sequence>MCGNTGNPIEHLVQQIQQGQHSNSKAPVRKVYINEDPTKFKNFEENTVYRYEPQQDIKPREAAFEADYIDRISKESASGFDTPVDHIASVDFSLDFLACENDREGQGTMGVRDTIIQPLGCENFNKTFDTSFIDDMLKDLFPACEVPASPMQTSPLASADGDRLELNTNTNSQTSGRKLERCLKVFQKPLNPNDDDVFKKPMVPESDELVVEHITPTKLRIKKVGSPSTKVKSYRSKVGKQKKNKHPMLSLPADPCITIKINQARALVKSKRIQPLELVCTLNTLSQRTAPKISAITRQPAVPKSPDRSKVQNMLNFIQRSMKNRNLRESPITESKPSVAMAYYYDSENIQINSAFGPAVASSSPAPTTYNSSSDSIISLESNIGLNSVMI</sequence>
<keyword evidence="3" id="KW-1185">Reference proteome</keyword>
<feature type="region of interest" description="Disordered" evidence="1">
    <location>
        <begin position="154"/>
        <end position="173"/>
    </location>
</feature>
<reference evidence="3" key="1">
    <citation type="submission" date="2014-01" db="EMBL/GenBank/DDBJ databases">
        <title>The Genome Sequence of Anopheles farauti FAR1 (V2).</title>
        <authorList>
            <consortium name="The Broad Institute Genomics Platform"/>
            <person name="Neafsey D.E."/>
            <person name="Besansky N."/>
            <person name="Howell P."/>
            <person name="Walton C."/>
            <person name="Young S.K."/>
            <person name="Zeng Q."/>
            <person name="Gargeya S."/>
            <person name="Fitzgerald M."/>
            <person name="Haas B."/>
            <person name="Abouelleil A."/>
            <person name="Allen A.W."/>
            <person name="Alvarado L."/>
            <person name="Arachchi H.M."/>
            <person name="Berlin A.M."/>
            <person name="Chapman S.B."/>
            <person name="Gainer-Dewar J."/>
            <person name="Goldberg J."/>
            <person name="Griggs A."/>
            <person name="Gujja S."/>
            <person name="Hansen M."/>
            <person name="Howarth C."/>
            <person name="Imamovic A."/>
            <person name="Ireland A."/>
            <person name="Larimer J."/>
            <person name="McCowan C."/>
            <person name="Murphy C."/>
            <person name="Pearson M."/>
            <person name="Poon T.W."/>
            <person name="Priest M."/>
            <person name="Roberts A."/>
            <person name="Saif S."/>
            <person name="Shea T."/>
            <person name="Sisk P."/>
            <person name="Sykes S."/>
            <person name="Wortman J."/>
            <person name="Nusbaum C."/>
            <person name="Birren B."/>
        </authorList>
    </citation>
    <scope>NUCLEOTIDE SEQUENCE [LARGE SCALE GENOMIC DNA]</scope>
    <source>
        <strain evidence="3">FAR1</strain>
    </source>
</reference>
<accession>A0A182QGJ0</accession>
<organism evidence="2 3">
    <name type="scientific">Anopheles farauti</name>
    <dbReference type="NCBI Taxonomy" id="69004"/>
    <lineage>
        <taxon>Eukaryota</taxon>
        <taxon>Metazoa</taxon>
        <taxon>Ecdysozoa</taxon>
        <taxon>Arthropoda</taxon>
        <taxon>Hexapoda</taxon>
        <taxon>Insecta</taxon>
        <taxon>Pterygota</taxon>
        <taxon>Neoptera</taxon>
        <taxon>Endopterygota</taxon>
        <taxon>Diptera</taxon>
        <taxon>Nematocera</taxon>
        <taxon>Culicoidea</taxon>
        <taxon>Culicidae</taxon>
        <taxon>Anophelinae</taxon>
        <taxon>Anopheles</taxon>
    </lineage>
</organism>
<evidence type="ECO:0000313" key="3">
    <source>
        <dbReference type="Proteomes" id="UP000075886"/>
    </source>
</evidence>
<dbReference type="Proteomes" id="UP000075886">
    <property type="component" value="Unassembled WGS sequence"/>
</dbReference>
<feature type="region of interest" description="Disordered" evidence="1">
    <location>
        <begin position="230"/>
        <end position="249"/>
    </location>
</feature>
<dbReference type="AlphaFoldDB" id="A0A182QGJ0"/>
<reference evidence="2" key="2">
    <citation type="submission" date="2020-05" db="UniProtKB">
        <authorList>
            <consortium name="EnsemblMetazoa"/>
        </authorList>
    </citation>
    <scope>IDENTIFICATION</scope>
    <source>
        <strain evidence="2">FAR1</strain>
    </source>
</reference>
<proteinExistence type="predicted"/>
<evidence type="ECO:0000256" key="1">
    <source>
        <dbReference type="SAM" id="MobiDB-lite"/>
    </source>
</evidence>
<name>A0A182QGJ0_9DIPT</name>
<dbReference type="EMBL" id="AXCN02002277">
    <property type="status" value="NOT_ANNOTATED_CDS"/>
    <property type="molecule type" value="Genomic_DNA"/>
</dbReference>
<evidence type="ECO:0000313" key="2">
    <source>
        <dbReference type="EnsemblMetazoa" id="AFAF009711-PA"/>
    </source>
</evidence>
<protein>
    <submittedName>
        <fullName evidence="2">Uncharacterized protein</fullName>
    </submittedName>
</protein>
<dbReference type="VEuPathDB" id="VectorBase:AFAF009711"/>
<feature type="compositionally biased region" description="Basic residues" evidence="1">
    <location>
        <begin position="232"/>
        <end position="246"/>
    </location>
</feature>
<dbReference type="EnsemblMetazoa" id="AFAF009711-RA">
    <property type="protein sequence ID" value="AFAF009711-PA"/>
    <property type="gene ID" value="AFAF009711"/>
</dbReference>